<dbReference type="EMBL" id="PP542043">
    <property type="protein sequence ID" value="XDO02285.1"/>
    <property type="molecule type" value="Genomic_DNA"/>
</dbReference>
<sequence length="31" mass="3281">MNAISLIGLSPYVILATIGITPSNKFVSNFV</sequence>
<protein>
    <submittedName>
        <fullName evidence="1">Uncharacterized protein</fullName>
    </submittedName>
</protein>
<proteinExistence type="predicted"/>
<reference evidence="1" key="1">
    <citation type="submission" date="2024-03" db="EMBL/GenBank/DDBJ databases">
        <title>Eukaryotic viruses encode the ribosomal protein eL40.</title>
        <authorList>
            <person name="Thomy J."/>
            <person name="Schvarcz C.R."/>
            <person name="McBeain K.A."/>
            <person name="Edwards K.F."/>
            <person name="Steward G.F."/>
        </authorList>
    </citation>
    <scope>NUCLEOTIDE SEQUENCE</scope>
    <source>
        <strain evidence="1">FloV-SA2</strain>
    </source>
</reference>
<organism evidence="1">
    <name type="scientific">Florenciella sp. virus SA2</name>
    <dbReference type="NCBI Taxonomy" id="3240092"/>
    <lineage>
        <taxon>Viruses</taxon>
    </lineage>
</organism>
<name>A0AB39JEI7_9VIRU</name>
<evidence type="ECO:0000313" key="1">
    <source>
        <dbReference type="EMBL" id="XDO02285.1"/>
    </source>
</evidence>
<gene>
    <name evidence="1" type="ORF">FloV-SA2_00467</name>
</gene>
<accession>A0AB39JEI7</accession>